<dbReference type="RefSeq" id="WP_010767828.1">
    <property type="nucleotide sequence ID" value="NZ_ASWE01000003.1"/>
</dbReference>
<dbReference type="AlphaFoldDB" id="R3WTX5"/>
<dbReference type="InterPro" id="IPR004701">
    <property type="entry name" value="PTS_EIIA_man-typ"/>
</dbReference>
<dbReference type="EMBL" id="AJAT01000012">
    <property type="protein sequence ID" value="EOL45270.1"/>
    <property type="molecule type" value="Genomic_DNA"/>
</dbReference>
<dbReference type="PATRIC" id="fig|1158610.3.peg.1134"/>
<dbReference type="Pfam" id="PF00874">
    <property type="entry name" value="PRD"/>
    <property type="match status" value="1"/>
</dbReference>
<dbReference type="Pfam" id="PF03610">
    <property type="entry name" value="EIIA-man"/>
    <property type="match status" value="1"/>
</dbReference>
<dbReference type="OrthoDB" id="9762199at2"/>
<dbReference type="SMART" id="SM00382">
    <property type="entry name" value="AAA"/>
    <property type="match status" value="1"/>
</dbReference>
<evidence type="ECO:0000256" key="2">
    <source>
        <dbReference type="ARBA" id="ARBA00022741"/>
    </source>
</evidence>
<dbReference type="Gene3D" id="3.40.50.300">
    <property type="entry name" value="P-loop containing nucleotide triphosphate hydrolases"/>
    <property type="match status" value="1"/>
</dbReference>
<dbReference type="eggNOG" id="COG1221">
    <property type="taxonomic scope" value="Bacteria"/>
</dbReference>
<gene>
    <name evidence="7" type="ORF">UC3_01160</name>
</gene>
<dbReference type="eggNOG" id="COG3933">
    <property type="taxonomic scope" value="Bacteria"/>
</dbReference>
<proteinExistence type="predicted"/>
<sequence length="934" mass="105928">MKRIDKILSFVQEYTEALTETDYQTSSVGISAVDISEQTDLFRNNVSQDLNELHRKRKIIKLKGRPVKYLYLPAVESYLGGTIASKDLLFQKFSEISDCLTPAATMEDAFSSLIGWKGSLGKAIQTAKAAILYPPNGLHTLLLGESGVGKSIFAEVMYSFGQEKNIFAKDSPFIRFNCADYANNPQLLMTQLFGAVKGAYTGADEEKMGMVEAADGGVLFLDEIHRLPPEGQEMLFHFIDKKVYRRMGETIEERSADVFIIGATTETENNNLLTTFLRRIPTTIWLPNLEERGLTERLDIIREYASIEARKVNTTIELSKGALIQLLSYEAKGNLGQLRSDLQLAIARAYLESKQQEVSVVQVNSPSLPSYIFQLIHQSDQEKRNQLERIVPQKMTITADESTHSESSIIMDHDFVNYYFNQLIVSKEQIDLSEVFKDYTNKISKNMILQSNYSVLFDEMTKEISVILSDVLVKEHELVLDQSIYLALALFLRNLQEKNDLPHELIDVATYVPSVHSINTAKKMIQIIERRFHLFCSPRELQTLASIIDSLTKNKTQTTTHFMVVAHGTSAGASIAETINTLLNTSDVIGLDMPLTMSPSEAAQLINEKINSFDDDKDWIIFADMGSLAQLDKQLVTKNENQIFVIESTNLLIILESVRQAIFSFVSSKQIVADIAQMNDELNHKLQVRVKNYLETEMNRVIYTVCASGEGVALFLEQIIGEFLRSNHIYDVQLIPLSGSQKDIEHIIRLTSKDKESVAIIGSIQLEQLAIPYISLDEILLKQGFDLLLNLLGKHVPDSDKTMLSIDKATREITFRLCSEALDKYLMYIAPEKIHSLLIKQIEQMEEFFEVRLSNETLMKLFIHIGCMLERLIFENKTLTATKEDQLAMKKTYPAHPEKIKRSFDEIEESFNITLPPSELFYIHEILLTDVAFD</sequence>
<dbReference type="InterPro" id="IPR011608">
    <property type="entry name" value="PRD"/>
</dbReference>
<dbReference type="PANTHER" id="PTHR32071">
    <property type="entry name" value="TRANSCRIPTIONAL REGULATORY PROTEIN"/>
    <property type="match status" value="1"/>
</dbReference>
<dbReference type="Gene3D" id="1.10.1790.10">
    <property type="entry name" value="PRD domain"/>
    <property type="match status" value="1"/>
</dbReference>
<dbReference type="Pfam" id="PF00158">
    <property type="entry name" value="Sigma54_activat"/>
    <property type="match status" value="1"/>
</dbReference>
<dbReference type="CDD" id="cd00009">
    <property type="entry name" value="AAA"/>
    <property type="match status" value="1"/>
</dbReference>
<keyword evidence="2" id="KW-0547">Nucleotide-binding</keyword>
<protein>
    <recommendedName>
        <fullName evidence="9">Transcriptional antiterminator bglG:Sigma-54 factor</fullName>
    </recommendedName>
</protein>
<evidence type="ECO:0000256" key="1">
    <source>
        <dbReference type="ARBA" id="ARBA00022679"/>
    </source>
</evidence>
<organism evidence="7 8">
    <name type="scientific">Enterococcus phoeniculicola ATCC BAA-412</name>
    <dbReference type="NCBI Taxonomy" id="1158610"/>
    <lineage>
        <taxon>Bacteria</taxon>
        <taxon>Bacillati</taxon>
        <taxon>Bacillota</taxon>
        <taxon>Bacilli</taxon>
        <taxon>Lactobacillales</taxon>
        <taxon>Enterococcaceae</taxon>
        <taxon>Enterococcus</taxon>
    </lineage>
</organism>
<dbReference type="PROSITE" id="PS51096">
    <property type="entry name" value="PTS_EIIA_TYPE_4"/>
    <property type="match status" value="1"/>
</dbReference>
<dbReference type="SUPFAM" id="SSF63520">
    <property type="entry name" value="PTS-regulatory domain, PRD"/>
    <property type="match status" value="1"/>
</dbReference>
<dbReference type="InterPro" id="IPR002078">
    <property type="entry name" value="Sigma_54_int"/>
</dbReference>
<dbReference type="Proteomes" id="UP000013785">
    <property type="component" value="Unassembled WGS sequence"/>
</dbReference>
<dbReference type="InterPro" id="IPR003593">
    <property type="entry name" value="AAA+_ATPase"/>
</dbReference>
<evidence type="ECO:0008006" key="9">
    <source>
        <dbReference type="Google" id="ProtNLM"/>
    </source>
</evidence>
<keyword evidence="8" id="KW-1185">Reference proteome</keyword>
<evidence type="ECO:0000259" key="4">
    <source>
        <dbReference type="PROSITE" id="PS50045"/>
    </source>
</evidence>
<dbReference type="SUPFAM" id="SSF53062">
    <property type="entry name" value="PTS system fructose IIA component-like"/>
    <property type="match status" value="1"/>
</dbReference>
<dbReference type="InterPro" id="IPR027417">
    <property type="entry name" value="P-loop_NTPase"/>
</dbReference>
<feature type="domain" description="Sigma-54 factor interaction" evidence="4">
    <location>
        <begin position="113"/>
        <end position="347"/>
    </location>
</feature>
<comment type="caution">
    <text evidence="7">The sequence shown here is derived from an EMBL/GenBank/DDBJ whole genome shotgun (WGS) entry which is preliminary data.</text>
</comment>
<dbReference type="PROSITE" id="PS51372">
    <property type="entry name" value="PRD_2"/>
    <property type="match status" value="1"/>
</dbReference>
<dbReference type="Gene3D" id="3.40.50.510">
    <property type="entry name" value="Phosphotransferase system, mannose-type IIA component"/>
    <property type="match status" value="1"/>
</dbReference>
<keyword evidence="3" id="KW-0067">ATP-binding</keyword>
<evidence type="ECO:0000313" key="7">
    <source>
        <dbReference type="EMBL" id="EOL45270.1"/>
    </source>
</evidence>
<keyword evidence="1" id="KW-0808">Transferase</keyword>
<dbReference type="InterPro" id="IPR036634">
    <property type="entry name" value="PRD_sf"/>
</dbReference>
<accession>R3WTX5</accession>
<dbReference type="PANTHER" id="PTHR32071:SF38">
    <property type="entry name" value="PSP OPERON TRANSCRIPTIONAL ACTIVATOR"/>
    <property type="match status" value="1"/>
</dbReference>
<dbReference type="InterPro" id="IPR036662">
    <property type="entry name" value="PTS_EIIA_man-typ_sf"/>
</dbReference>
<feature type="domain" description="PTS EIIA type-4" evidence="5">
    <location>
        <begin position="559"/>
        <end position="683"/>
    </location>
</feature>
<reference evidence="7 8" key="1">
    <citation type="submission" date="2013-02" db="EMBL/GenBank/DDBJ databases">
        <title>The Genome Sequence of Enterococcus phoeniculicola BAA-412.</title>
        <authorList>
            <consortium name="The Broad Institute Genome Sequencing Platform"/>
            <consortium name="The Broad Institute Genome Sequencing Center for Infectious Disease"/>
            <person name="Earl A.M."/>
            <person name="Gilmore M.S."/>
            <person name="Lebreton F."/>
            <person name="Walker B."/>
            <person name="Young S.K."/>
            <person name="Zeng Q."/>
            <person name="Gargeya S."/>
            <person name="Fitzgerald M."/>
            <person name="Haas B."/>
            <person name="Abouelleil A."/>
            <person name="Alvarado L."/>
            <person name="Arachchi H.M."/>
            <person name="Berlin A.M."/>
            <person name="Chapman S.B."/>
            <person name="Dewar J."/>
            <person name="Goldberg J."/>
            <person name="Griggs A."/>
            <person name="Gujja S."/>
            <person name="Hansen M."/>
            <person name="Howarth C."/>
            <person name="Imamovic A."/>
            <person name="Larimer J."/>
            <person name="McCowan C."/>
            <person name="Murphy C."/>
            <person name="Neiman D."/>
            <person name="Pearson M."/>
            <person name="Priest M."/>
            <person name="Roberts A."/>
            <person name="Saif S."/>
            <person name="Shea T."/>
            <person name="Sisk P."/>
            <person name="Sykes S."/>
            <person name="Wortman J."/>
            <person name="Nusbaum C."/>
            <person name="Birren B."/>
        </authorList>
    </citation>
    <scope>NUCLEOTIDE SEQUENCE [LARGE SCALE GENOMIC DNA]</scope>
    <source>
        <strain evidence="7 8">ATCC BAA-412</strain>
    </source>
</reference>
<dbReference type="GO" id="GO:0016020">
    <property type="term" value="C:membrane"/>
    <property type="evidence" value="ECO:0007669"/>
    <property type="project" value="InterPro"/>
</dbReference>
<name>R3WTX5_9ENTE</name>
<evidence type="ECO:0000259" key="6">
    <source>
        <dbReference type="PROSITE" id="PS51372"/>
    </source>
</evidence>
<dbReference type="SUPFAM" id="SSF52540">
    <property type="entry name" value="P-loop containing nucleoside triphosphate hydrolases"/>
    <property type="match status" value="1"/>
</dbReference>
<evidence type="ECO:0000259" key="5">
    <source>
        <dbReference type="PROSITE" id="PS51096"/>
    </source>
</evidence>
<evidence type="ECO:0000256" key="3">
    <source>
        <dbReference type="ARBA" id="ARBA00022840"/>
    </source>
</evidence>
<dbReference type="STRING" id="154621.RV11_GL000787"/>
<dbReference type="GO" id="GO:0005524">
    <property type="term" value="F:ATP binding"/>
    <property type="evidence" value="ECO:0007669"/>
    <property type="project" value="UniProtKB-KW"/>
</dbReference>
<dbReference type="GO" id="GO:0016740">
    <property type="term" value="F:transferase activity"/>
    <property type="evidence" value="ECO:0007669"/>
    <property type="project" value="UniProtKB-KW"/>
</dbReference>
<feature type="domain" description="PRD" evidence="6">
    <location>
        <begin position="829"/>
        <end position="934"/>
    </location>
</feature>
<dbReference type="PROSITE" id="PS50045">
    <property type="entry name" value="SIGMA54_INTERACT_4"/>
    <property type="match status" value="1"/>
</dbReference>
<dbReference type="GO" id="GO:0009401">
    <property type="term" value="P:phosphoenolpyruvate-dependent sugar phosphotransferase system"/>
    <property type="evidence" value="ECO:0007669"/>
    <property type="project" value="InterPro"/>
</dbReference>
<dbReference type="HOGENOM" id="CLU_014204_1_1_9"/>
<dbReference type="GO" id="GO:0006355">
    <property type="term" value="P:regulation of DNA-templated transcription"/>
    <property type="evidence" value="ECO:0007669"/>
    <property type="project" value="InterPro"/>
</dbReference>
<evidence type="ECO:0000313" key="8">
    <source>
        <dbReference type="Proteomes" id="UP000013785"/>
    </source>
</evidence>